<evidence type="ECO:0000259" key="9">
    <source>
        <dbReference type="PROSITE" id="PS51832"/>
    </source>
</evidence>
<dbReference type="InterPro" id="IPR037522">
    <property type="entry name" value="HD_GYP_dom"/>
</dbReference>
<dbReference type="PROSITE" id="PS50110">
    <property type="entry name" value="RESPONSE_REGULATORY"/>
    <property type="match status" value="1"/>
</dbReference>
<dbReference type="SMART" id="SM00471">
    <property type="entry name" value="HDc"/>
    <property type="match status" value="1"/>
</dbReference>
<dbReference type="GO" id="GO:0000160">
    <property type="term" value="P:phosphorelay signal transduction system"/>
    <property type="evidence" value="ECO:0007669"/>
    <property type="project" value="InterPro"/>
</dbReference>
<feature type="region of interest" description="Disordered" evidence="7">
    <location>
        <begin position="500"/>
        <end position="534"/>
    </location>
</feature>
<organism evidence="10 11">
    <name type="scientific">Lujinxingia vulgaris</name>
    <dbReference type="NCBI Taxonomy" id="2600176"/>
    <lineage>
        <taxon>Bacteria</taxon>
        <taxon>Deltaproteobacteria</taxon>
        <taxon>Bradymonadales</taxon>
        <taxon>Lujinxingiaceae</taxon>
        <taxon>Lujinxingia</taxon>
    </lineage>
</organism>
<dbReference type="Pfam" id="PF13487">
    <property type="entry name" value="HD_5"/>
    <property type="match status" value="1"/>
</dbReference>
<keyword evidence="4" id="KW-0805">Transcription regulation</keyword>
<dbReference type="Gene3D" id="3.30.450.40">
    <property type="match status" value="1"/>
</dbReference>
<feature type="domain" description="Response regulatory" evidence="8">
    <location>
        <begin position="25"/>
        <end position="139"/>
    </location>
</feature>
<name>A0A5C6XKY6_9DELT</name>
<dbReference type="OrthoDB" id="9764337at2"/>
<dbReference type="Gene3D" id="1.10.3210.10">
    <property type="entry name" value="Hypothetical protein af1432"/>
    <property type="match status" value="1"/>
</dbReference>
<evidence type="ECO:0000259" key="8">
    <source>
        <dbReference type="PROSITE" id="PS50110"/>
    </source>
</evidence>
<dbReference type="InterPro" id="IPR029016">
    <property type="entry name" value="GAF-like_dom_sf"/>
</dbReference>
<dbReference type="InterPro" id="IPR052020">
    <property type="entry name" value="Cyclic_di-GMP/3'3'-cGAMP_PDE"/>
</dbReference>
<proteinExistence type="predicted"/>
<dbReference type="PROSITE" id="PS51832">
    <property type="entry name" value="HD_GYP"/>
    <property type="match status" value="1"/>
</dbReference>
<comment type="caution">
    <text evidence="10">The sequence shown here is derived from an EMBL/GenBank/DDBJ whole genome shotgun (WGS) entry which is preliminary data.</text>
</comment>
<dbReference type="EMBL" id="VOSL01000009">
    <property type="protein sequence ID" value="TXD43496.1"/>
    <property type="molecule type" value="Genomic_DNA"/>
</dbReference>
<dbReference type="GO" id="GO:0016301">
    <property type="term" value="F:kinase activity"/>
    <property type="evidence" value="ECO:0007669"/>
    <property type="project" value="UniProtKB-KW"/>
</dbReference>
<dbReference type="SUPFAM" id="SSF52172">
    <property type="entry name" value="CheY-like"/>
    <property type="match status" value="1"/>
</dbReference>
<dbReference type="SUPFAM" id="SSF109604">
    <property type="entry name" value="HD-domain/PDEase-like"/>
    <property type="match status" value="1"/>
</dbReference>
<evidence type="ECO:0000256" key="6">
    <source>
        <dbReference type="PROSITE-ProRule" id="PRU00169"/>
    </source>
</evidence>
<dbReference type="CDD" id="cd00077">
    <property type="entry name" value="HDc"/>
    <property type="match status" value="1"/>
</dbReference>
<dbReference type="Gene3D" id="3.40.50.2300">
    <property type="match status" value="1"/>
</dbReference>
<reference evidence="10 11" key="1">
    <citation type="submission" date="2019-08" db="EMBL/GenBank/DDBJ databases">
        <title>Bradymonadales sp. TMQ2.</title>
        <authorList>
            <person name="Liang Q."/>
        </authorList>
    </citation>
    <scope>NUCLEOTIDE SEQUENCE [LARGE SCALE GENOMIC DNA]</scope>
    <source>
        <strain evidence="10 11">TMQ2</strain>
    </source>
</reference>
<dbReference type="RefSeq" id="WP_146972310.1">
    <property type="nucleotide sequence ID" value="NZ_VOSL01000009.1"/>
</dbReference>
<evidence type="ECO:0000256" key="1">
    <source>
        <dbReference type="ARBA" id="ARBA00022553"/>
    </source>
</evidence>
<evidence type="ECO:0000256" key="3">
    <source>
        <dbReference type="ARBA" id="ARBA00022777"/>
    </source>
</evidence>
<keyword evidence="3" id="KW-0418">Kinase</keyword>
<feature type="domain" description="HD-GYP" evidence="9">
    <location>
        <begin position="315"/>
        <end position="510"/>
    </location>
</feature>
<evidence type="ECO:0000256" key="5">
    <source>
        <dbReference type="ARBA" id="ARBA00023163"/>
    </source>
</evidence>
<evidence type="ECO:0000256" key="2">
    <source>
        <dbReference type="ARBA" id="ARBA00022679"/>
    </source>
</evidence>
<keyword evidence="2" id="KW-0808">Transferase</keyword>
<dbReference type="InterPro" id="IPR003018">
    <property type="entry name" value="GAF"/>
</dbReference>
<dbReference type="InterPro" id="IPR011006">
    <property type="entry name" value="CheY-like_superfamily"/>
</dbReference>
<sequence length="534" mass="59209">MVKSQPRSNTMVRDEVPSGEIRPVRVLVVDDESTIRDVLVDFLGMEGYDVLAVPTAEKALVALKERPVDVALIDLQMPGMNGIELMEHVCRDHPWAVPLMMTGYGTVETAIAAMKVGAYDYLLKPFKVDDVIRVIERGLEKKRLERENVRLKELVDLYDVTEQLGKSLAEGHVHDLLVETIGVQAEADVVGLWRPSAPGSEVLEEGARWLDASHSAPGMAFLAGITPKVMAGICTTKSARVLNSEEIAGLGLSARPLPRSIFCAPLCANDQLLGVLIAARFEPRPAFRESKRKLLAIMVGRAAAAMDNARLYGDLQQTFKQTIQALANILEDRDPYTRGHSDRVSRYARQIAVGMGLGAEEVERIADSALMHDIGKLGIRFEELNKADPLTESEYEMFKSHTTRGKWILQPIRFLHPLIPGVYHHHERWDGRGYPVGLKGEAIPLMARILAVADTYDAMTSHRAYRRALPHEVAMQEIESCAGSQFDPAIVEVFVREMSRDRRDQSSKAERWRALLDPADEEPGSEEPGSPATG</sequence>
<evidence type="ECO:0000313" key="10">
    <source>
        <dbReference type="EMBL" id="TXD43496.1"/>
    </source>
</evidence>
<keyword evidence="1 6" id="KW-0597">Phosphoprotein</keyword>
<dbReference type="SUPFAM" id="SSF55781">
    <property type="entry name" value="GAF domain-like"/>
    <property type="match status" value="1"/>
</dbReference>
<dbReference type="PANTHER" id="PTHR45228">
    <property type="entry name" value="CYCLIC DI-GMP PHOSPHODIESTERASE TM_0186-RELATED"/>
    <property type="match status" value="1"/>
</dbReference>
<evidence type="ECO:0000256" key="4">
    <source>
        <dbReference type="ARBA" id="ARBA00023015"/>
    </source>
</evidence>
<dbReference type="PANTHER" id="PTHR45228:SF1">
    <property type="entry name" value="CYCLIC DI-GMP PHOSPHODIESTERASE TM_0186"/>
    <property type="match status" value="1"/>
</dbReference>
<gene>
    <name evidence="10" type="ORF">FRC96_01660</name>
</gene>
<dbReference type="SMART" id="SM00448">
    <property type="entry name" value="REC"/>
    <property type="match status" value="1"/>
</dbReference>
<dbReference type="Proteomes" id="UP000321046">
    <property type="component" value="Unassembled WGS sequence"/>
</dbReference>
<protein>
    <submittedName>
        <fullName evidence="10">Response regulator</fullName>
    </submittedName>
</protein>
<keyword evidence="5" id="KW-0804">Transcription</keyword>
<dbReference type="InterPro" id="IPR001789">
    <property type="entry name" value="Sig_transdc_resp-reg_receiver"/>
</dbReference>
<feature type="modified residue" description="4-aspartylphosphate" evidence="6">
    <location>
        <position position="74"/>
    </location>
</feature>
<evidence type="ECO:0000256" key="7">
    <source>
        <dbReference type="SAM" id="MobiDB-lite"/>
    </source>
</evidence>
<dbReference type="InterPro" id="IPR003607">
    <property type="entry name" value="HD/PDEase_dom"/>
</dbReference>
<dbReference type="Pfam" id="PF01590">
    <property type="entry name" value="GAF"/>
    <property type="match status" value="1"/>
</dbReference>
<feature type="compositionally biased region" description="Basic and acidic residues" evidence="7">
    <location>
        <begin position="500"/>
        <end position="514"/>
    </location>
</feature>
<evidence type="ECO:0000313" key="11">
    <source>
        <dbReference type="Proteomes" id="UP000321046"/>
    </source>
</evidence>
<dbReference type="AlphaFoldDB" id="A0A5C6XKY6"/>
<dbReference type="Pfam" id="PF00072">
    <property type="entry name" value="Response_reg"/>
    <property type="match status" value="1"/>
</dbReference>
<dbReference type="FunFam" id="3.40.50.2300:FF:000018">
    <property type="entry name" value="DNA-binding transcriptional regulator NtrC"/>
    <property type="match status" value="1"/>
</dbReference>
<accession>A0A5C6XKY6</accession>